<sequence>MCVPDCGQDQFYTNIHRMTDGRYTNNPVNMTCEFLGQYCQYGNYTHGCIRSLKQGQATSLVHPSLADEDFILRQYYQDKPSHYKVSQITLSSSFKFISDIQLTPIENCLYLENYLVSYQLRNENSCALCLPGYFAQNITTTQDGTQRGECVTKCRDGLFPRVYLKGENPSYWYMYLSPLDTARCEYCHESCLTCISDGENGCTSCKKGYEFRLIDREIKTGSCIQMRVIIANMNEVTLYVSGDRQKTIYQANEFPDLLSALKQAYSLHLTYFDLKNVIVTLNENTQHYILQSDYIISYPLIDDSSFQISNYSITIMQAAQIN</sequence>
<proteinExistence type="predicted"/>
<dbReference type="InterPro" id="IPR006212">
    <property type="entry name" value="Furin_repeat"/>
</dbReference>
<dbReference type="OrthoDB" id="300641at2759"/>
<keyword evidence="2" id="KW-1185">Reference proteome</keyword>
<name>A0A8J8P4S9_HALGN</name>
<organism evidence="1 2">
    <name type="scientific">Halteria grandinella</name>
    <dbReference type="NCBI Taxonomy" id="5974"/>
    <lineage>
        <taxon>Eukaryota</taxon>
        <taxon>Sar</taxon>
        <taxon>Alveolata</taxon>
        <taxon>Ciliophora</taxon>
        <taxon>Intramacronucleata</taxon>
        <taxon>Spirotrichea</taxon>
        <taxon>Stichotrichia</taxon>
        <taxon>Sporadotrichida</taxon>
        <taxon>Halteriidae</taxon>
        <taxon>Halteria</taxon>
    </lineage>
</organism>
<reference evidence="1" key="1">
    <citation type="submission" date="2019-06" db="EMBL/GenBank/DDBJ databases">
        <authorList>
            <person name="Zheng W."/>
        </authorList>
    </citation>
    <scope>NUCLEOTIDE SEQUENCE</scope>
    <source>
        <strain evidence="1">QDHG01</strain>
    </source>
</reference>
<dbReference type="Gene3D" id="2.10.220.10">
    <property type="entry name" value="Hormone Receptor, Insulin-like Growth Factor Receptor 1, Chain A, domain 2"/>
    <property type="match status" value="1"/>
</dbReference>
<gene>
    <name evidence="1" type="ORF">FGO68_gene17541</name>
</gene>
<dbReference type="InterPro" id="IPR009030">
    <property type="entry name" value="Growth_fac_rcpt_cys_sf"/>
</dbReference>
<dbReference type="CDD" id="cd00064">
    <property type="entry name" value="FU"/>
    <property type="match status" value="1"/>
</dbReference>
<dbReference type="Proteomes" id="UP000785679">
    <property type="component" value="Unassembled WGS sequence"/>
</dbReference>
<dbReference type="EMBL" id="RRYP01000074">
    <property type="protein sequence ID" value="TNV88102.1"/>
    <property type="molecule type" value="Genomic_DNA"/>
</dbReference>
<protein>
    <submittedName>
        <fullName evidence="1">Uncharacterized protein</fullName>
    </submittedName>
</protein>
<evidence type="ECO:0000313" key="1">
    <source>
        <dbReference type="EMBL" id="TNV88102.1"/>
    </source>
</evidence>
<dbReference type="AlphaFoldDB" id="A0A8J8P4S9"/>
<comment type="caution">
    <text evidence="1">The sequence shown here is derived from an EMBL/GenBank/DDBJ whole genome shotgun (WGS) entry which is preliminary data.</text>
</comment>
<accession>A0A8J8P4S9</accession>
<dbReference type="SUPFAM" id="SSF57184">
    <property type="entry name" value="Growth factor receptor domain"/>
    <property type="match status" value="1"/>
</dbReference>
<evidence type="ECO:0000313" key="2">
    <source>
        <dbReference type="Proteomes" id="UP000785679"/>
    </source>
</evidence>